<evidence type="ECO:0000256" key="5">
    <source>
        <dbReference type="SAM" id="MobiDB-lite"/>
    </source>
</evidence>
<keyword evidence="2" id="KW-0285">Flavoprotein</keyword>
<dbReference type="SUPFAM" id="SSF53474">
    <property type="entry name" value="alpha/beta-Hydrolases"/>
    <property type="match status" value="1"/>
</dbReference>
<dbReference type="InterPro" id="IPR029058">
    <property type="entry name" value="AB_hydrolase_fold"/>
</dbReference>
<evidence type="ECO:0000256" key="4">
    <source>
        <dbReference type="ARBA" id="ARBA00023002"/>
    </source>
</evidence>
<comment type="caution">
    <text evidence="6">The sequence shown here is derived from an EMBL/GenBank/DDBJ whole genome shotgun (WGS) entry which is preliminary data.</text>
</comment>
<dbReference type="Gene3D" id="3.40.50.1820">
    <property type="entry name" value="alpha/beta hydrolase"/>
    <property type="match status" value="1"/>
</dbReference>
<comment type="cofactor">
    <cofactor evidence="1">
        <name>FAD</name>
        <dbReference type="ChEBI" id="CHEBI:57692"/>
    </cofactor>
</comment>
<evidence type="ECO:0000313" key="6">
    <source>
        <dbReference type="EMBL" id="KAL0255203.1"/>
    </source>
</evidence>
<dbReference type="Proteomes" id="UP001430584">
    <property type="component" value="Unassembled WGS sequence"/>
</dbReference>
<organism evidence="6 7">
    <name type="scientific">Diplodia seriata</name>
    <dbReference type="NCBI Taxonomy" id="420778"/>
    <lineage>
        <taxon>Eukaryota</taxon>
        <taxon>Fungi</taxon>
        <taxon>Dikarya</taxon>
        <taxon>Ascomycota</taxon>
        <taxon>Pezizomycotina</taxon>
        <taxon>Dothideomycetes</taxon>
        <taxon>Dothideomycetes incertae sedis</taxon>
        <taxon>Botryosphaeriales</taxon>
        <taxon>Botryosphaeriaceae</taxon>
        <taxon>Diplodia</taxon>
    </lineage>
</organism>
<evidence type="ECO:0000313" key="7">
    <source>
        <dbReference type="Proteomes" id="UP001430584"/>
    </source>
</evidence>
<dbReference type="PANTHER" id="PTHR47470:SF1">
    <property type="entry name" value="FAD-DEPENDENT OXIDOREDUCTASE 2 FAD BINDING DOMAIN-CONTAINING PROTEIN"/>
    <property type="match status" value="1"/>
</dbReference>
<protein>
    <submittedName>
        <fullName evidence="6">Uncharacterized protein</fullName>
    </submittedName>
</protein>
<evidence type="ECO:0000256" key="1">
    <source>
        <dbReference type="ARBA" id="ARBA00001974"/>
    </source>
</evidence>
<dbReference type="InterPro" id="IPR052542">
    <property type="entry name" value="Cholesterol_Oxidase"/>
</dbReference>
<feature type="region of interest" description="Disordered" evidence="5">
    <location>
        <begin position="252"/>
        <end position="282"/>
    </location>
</feature>
<evidence type="ECO:0000256" key="2">
    <source>
        <dbReference type="ARBA" id="ARBA00022630"/>
    </source>
</evidence>
<reference evidence="6 7" key="1">
    <citation type="submission" date="2024-02" db="EMBL/GenBank/DDBJ databases">
        <title>De novo assembly and annotation of 12 fungi associated with fruit tree decline syndrome in Ontario, Canada.</title>
        <authorList>
            <person name="Sulman M."/>
            <person name="Ellouze W."/>
            <person name="Ilyukhin E."/>
        </authorList>
    </citation>
    <scope>NUCLEOTIDE SEQUENCE [LARGE SCALE GENOMIC DNA]</scope>
    <source>
        <strain evidence="6 7">FDS-637</strain>
    </source>
</reference>
<sequence>MERAVHLISQQRGLRIDWKRNNRLYLFGQPAVSRLPHHDLAEAHKVVRTAAAMGGVQFTEIMEGHIHVGSDINNFAIAEETAKASSSSGLLYLSVSALSMKGASIATGTFSCRALSKDPLLAKGKVDFFSADETISEGSNLVYRLALESTDGTTYHMHGKKALTMNMAFSITSTWKATTTLHTTLTHSDGTLAGRGVLRVSWRNFTSELKTLSALPTGNILDRASTLSSFVGSFAQKTAPFYLGPLAALKTSQPQQHTSSSATSSSTPSPKAPPTSTTTLTARDGVTSTLRTWCSTAPAPATATAHPPNKPPILMIPGASVSHAIFALPTVRTNAVEYLTSCGHTVSVLSHRFSATPVCAAGGTAYEARLDVLAALQHLRHDGQEQKIYVVAHCMGAVATAIGLLDGTVPSAWLGGLACTQVFAHLVFGRWNALKAGNACLPGAYASIAGSPWFPMTADEEKEGGKGAAVQRAIDQALRFYPVEGSAEVCRSDVCRRFSLTYGRCWQHANLNRATHERLGEDGVLGGVHMRMLAATMGMGRAGRVLDGEGADTVVTDEGLERLRGLPILFVSGGANVVFDPESTFITYDLLRRRFGPDLYRRRVVQGYGHLDTWMGKDSARDVFPIIEEHIRGL</sequence>
<keyword evidence="4" id="KW-0560">Oxidoreductase</keyword>
<name>A0ABR3C3J4_9PEZI</name>
<accession>A0ABR3C3J4</accession>
<dbReference type="RefSeq" id="XP_066629074.1">
    <property type="nucleotide sequence ID" value="XM_066781128.1"/>
</dbReference>
<dbReference type="GeneID" id="92013818"/>
<dbReference type="EMBL" id="JAJVCZ030000010">
    <property type="protein sequence ID" value="KAL0255203.1"/>
    <property type="molecule type" value="Genomic_DNA"/>
</dbReference>
<keyword evidence="3" id="KW-0274">FAD</keyword>
<evidence type="ECO:0000256" key="3">
    <source>
        <dbReference type="ARBA" id="ARBA00022827"/>
    </source>
</evidence>
<keyword evidence="7" id="KW-1185">Reference proteome</keyword>
<dbReference type="PANTHER" id="PTHR47470">
    <property type="entry name" value="CHOLESTEROL OXIDASE"/>
    <property type="match status" value="1"/>
</dbReference>
<gene>
    <name evidence="6" type="ORF">SLS55_009733</name>
</gene>
<proteinExistence type="predicted"/>